<keyword evidence="4" id="KW-1185">Reference proteome</keyword>
<dbReference type="InterPro" id="IPR000726">
    <property type="entry name" value="Glyco_hydro_19_cat"/>
</dbReference>
<dbReference type="Pfam" id="PF01476">
    <property type="entry name" value="LysM"/>
    <property type="match status" value="2"/>
</dbReference>
<accession>A0A378QJT7</accession>
<dbReference type="InterPro" id="IPR036779">
    <property type="entry name" value="LysM_dom_sf"/>
</dbReference>
<feature type="compositionally biased region" description="Polar residues" evidence="1">
    <location>
        <begin position="163"/>
        <end position="173"/>
    </location>
</feature>
<evidence type="ECO:0000313" key="4">
    <source>
        <dbReference type="Proteomes" id="UP000254107"/>
    </source>
</evidence>
<dbReference type="GO" id="GO:0006032">
    <property type="term" value="P:chitin catabolic process"/>
    <property type="evidence" value="ECO:0007669"/>
    <property type="project" value="InterPro"/>
</dbReference>
<feature type="region of interest" description="Disordered" evidence="1">
    <location>
        <begin position="160"/>
        <end position="196"/>
    </location>
</feature>
<evidence type="ECO:0000259" key="2">
    <source>
        <dbReference type="PROSITE" id="PS51782"/>
    </source>
</evidence>
<dbReference type="RefSeq" id="WP_115247961.1">
    <property type="nucleotide sequence ID" value="NZ_UGQC01000001.1"/>
</dbReference>
<dbReference type="PANTHER" id="PTHR33734:SF22">
    <property type="entry name" value="MEMBRANE-BOUND LYTIC MUREIN TRANSGLYCOSYLASE D"/>
    <property type="match status" value="1"/>
</dbReference>
<dbReference type="AlphaFoldDB" id="A0A378QJT7"/>
<dbReference type="InterPro" id="IPR018392">
    <property type="entry name" value="LysM"/>
</dbReference>
<dbReference type="PROSITE" id="PS51782">
    <property type="entry name" value="LYSM"/>
    <property type="match status" value="2"/>
</dbReference>
<dbReference type="GeneID" id="302270679"/>
<dbReference type="GO" id="GO:0016998">
    <property type="term" value="P:cell wall macromolecule catabolic process"/>
    <property type="evidence" value="ECO:0007669"/>
    <property type="project" value="InterPro"/>
</dbReference>
<feature type="domain" description="LysM" evidence="2">
    <location>
        <begin position="195"/>
        <end position="239"/>
    </location>
</feature>
<dbReference type="Gene3D" id="1.10.530.10">
    <property type="match status" value="1"/>
</dbReference>
<name>A0A378QJT7_MORLA</name>
<feature type="compositionally biased region" description="Low complexity" evidence="1">
    <location>
        <begin position="174"/>
        <end position="191"/>
    </location>
</feature>
<proteinExistence type="predicted"/>
<feature type="region of interest" description="Disordered" evidence="1">
    <location>
        <begin position="334"/>
        <end position="373"/>
    </location>
</feature>
<dbReference type="SUPFAM" id="SSF53955">
    <property type="entry name" value="Lysozyme-like"/>
    <property type="match status" value="1"/>
</dbReference>
<dbReference type="Gene3D" id="3.10.350.10">
    <property type="entry name" value="LysM domain"/>
    <property type="match status" value="2"/>
</dbReference>
<dbReference type="SMART" id="SM00257">
    <property type="entry name" value="LysM"/>
    <property type="match status" value="2"/>
</dbReference>
<dbReference type="GO" id="GO:0008932">
    <property type="term" value="F:lytic endotransglycosylase activity"/>
    <property type="evidence" value="ECO:0007669"/>
    <property type="project" value="TreeGrafter"/>
</dbReference>
<dbReference type="Pfam" id="PF00182">
    <property type="entry name" value="Glyco_hydro_19"/>
    <property type="match status" value="1"/>
</dbReference>
<protein>
    <submittedName>
        <fullName evidence="3">Membrane-bound lytic murein transglycosylase D</fullName>
    </submittedName>
</protein>
<dbReference type="Proteomes" id="UP000254107">
    <property type="component" value="Unassembled WGS sequence"/>
</dbReference>
<reference evidence="3 4" key="1">
    <citation type="submission" date="2018-06" db="EMBL/GenBank/DDBJ databases">
        <authorList>
            <consortium name="Pathogen Informatics"/>
            <person name="Doyle S."/>
        </authorList>
    </citation>
    <scope>NUCLEOTIDE SEQUENCE [LARGE SCALE GENOMIC DNA]</scope>
    <source>
        <strain evidence="3 4">NCTC7911</strain>
    </source>
</reference>
<feature type="compositionally biased region" description="Polar residues" evidence="1">
    <location>
        <begin position="339"/>
        <end position="350"/>
    </location>
</feature>
<feature type="domain" description="LysM" evidence="2">
    <location>
        <begin position="112"/>
        <end position="158"/>
    </location>
</feature>
<evidence type="ECO:0000256" key="1">
    <source>
        <dbReference type="SAM" id="MobiDB-lite"/>
    </source>
</evidence>
<feature type="compositionally biased region" description="Low complexity" evidence="1">
    <location>
        <begin position="254"/>
        <end position="268"/>
    </location>
</feature>
<dbReference type="SUPFAM" id="SSF54106">
    <property type="entry name" value="LysM domain"/>
    <property type="match status" value="2"/>
</dbReference>
<organism evidence="3 4">
    <name type="scientific">Moraxella lacunata</name>
    <dbReference type="NCBI Taxonomy" id="477"/>
    <lineage>
        <taxon>Bacteria</taxon>
        <taxon>Pseudomonadati</taxon>
        <taxon>Pseudomonadota</taxon>
        <taxon>Gammaproteobacteria</taxon>
        <taxon>Moraxellales</taxon>
        <taxon>Moraxellaceae</taxon>
        <taxon>Moraxella</taxon>
    </lineage>
</organism>
<feature type="compositionally biased region" description="Polar residues" evidence="1">
    <location>
        <begin position="358"/>
        <end position="370"/>
    </location>
</feature>
<feature type="region of interest" description="Disordered" evidence="1">
    <location>
        <begin position="236"/>
        <end position="272"/>
    </location>
</feature>
<dbReference type="CDD" id="cd00118">
    <property type="entry name" value="LysM"/>
    <property type="match status" value="2"/>
</dbReference>
<sequence length="824" mass="92293">MPTTLLRILFHDLCNEPMPNLYHEIRENGRTISAGNSDGGGYGVWMRRRIGSVLDIAVKDPKTGAMTTLSARIIVQKPNQSNAYIARVQAPCCKQTITLQPRQGTQGDYRRKTHTVKKGETLEGIAKQYSTTLQILHHLNKDKIKDPNKIQVGWVLKVPPKNSGLQDSDASAGTKTQTTKNTQTNPYTKPKITTSNYQIEKGDTLGSIAQRSGKSISDLQRLNGITDPNKIQAGKYIKTGLPNTPKPAQPTTKPSSQPVPSQASSTSGQSGGILNRVQEVFSDGMDWLDQKTQPIQDKFEQTIDYGSKIFNEGVDVVSQTAGKIKDDALDAVSGLFNDKPSQTQTPSQAPKPTEIKPIQTTEQNQRSQEGGTPKVVVEKQGNCSCNRDLTLSELNHILSSLGVKGTSLFTAENCELNQKERNAETFLKFLNQVFKKYQINTCLRRIHFLAQICHESGRFQTTTEYASGKEYNPGRHNDATANGNTQMGDGPKYRGRGLMQLTWKNNYRLYYNHSGIDVVSNYSLVSTSLDVASDSAGWFWYQGKVLSKGERWKGPGRMPDYLKKYKIDFPKKEVKNKDKIYYSIDMNLVADADQVDTISFLVNGGKNGLTERRKYVLDLKKIFGFPNQCKSVGVVKPITTTTQEAQNVPWMEIAIREGKQWKGVKEGKITDNYHKIVGIPYSNLVGDVHQWCAAFTNSCLKECGYTLPINEKKDIYERVRAHGYRRDKVNFQKISIPVYGAIAVTKKGSHVCFVLGRQNSKNFFRLGGNQGNMITVDVRSIDSYEYFLPMAYYRKNMDLFLAPIITESDIQSRGLNFYETNSTT</sequence>
<dbReference type="PANTHER" id="PTHR33734">
    <property type="entry name" value="LYSM DOMAIN-CONTAINING GPI-ANCHORED PROTEIN 2"/>
    <property type="match status" value="1"/>
</dbReference>
<dbReference type="InterPro" id="IPR023346">
    <property type="entry name" value="Lysozyme-like_dom_sf"/>
</dbReference>
<feature type="region of interest" description="Disordered" evidence="1">
    <location>
        <begin position="468"/>
        <end position="489"/>
    </location>
</feature>
<gene>
    <name evidence="3" type="ORF">NCTC7911_02142</name>
</gene>
<dbReference type="GO" id="GO:0004568">
    <property type="term" value="F:chitinase activity"/>
    <property type="evidence" value="ECO:0007669"/>
    <property type="project" value="InterPro"/>
</dbReference>
<dbReference type="EMBL" id="UGQC01000001">
    <property type="protein sequence ID" value="STZ00732.1"/>
    <property type="molecule type" value="Genomic_DNA"/>
</dbReference>
<evidence type="ECO:0000313" key="3">
    <source>
        <dbReference type="EMBL" id="STZ00732.1"/>
    </source>
</evidence>